<dbReference type="Pfam" id="PF15924">
    <property type="entry name" value="ALG11_N"/>
    <property type="match status" value="1"/>
</dbReference>
<dbReference type="UniPathway" id="UPA00378"/>
<evidence type="ECO:0000256" key="7">
    <source>
        <dbReference type="ARBA" id="ARBA00022692"/>
    </source>
</evidence>
<evidence type="ECO:0000256" key="1">
    <source>
        <dbReference type="ARBA" id="ARBA00004389"/>
    </source>
</evidence>
<sequence length="469" mass="50208">MYILLVSLVWWTYNTVLVILGMVVVCKVVATLTSPATHTIAFFHPYANAGGGGERVLWKGVAAAMARWPSARILIYTGNEGIPPEDILARARNRFAVELPREPIFVFLATRTAVESHALLRPTMLMQSLGSMVLAGEALFRARAHVVIDSMGYAFTYPVFSWIGGAVVGAYVHYPTISTDMLAAVVAQRPSYNNSSLVASSVTLSSAKATYYRAFAWLYGFMGRRATMVTVNSSWTHGHIAALWGMTSPALRTVFPPCDCATFLELPPPDAPSRSLDIVSVGQFRPEKDHLLQVRAFARARATPGFPAQAKLVLIGSVRNADDAARVAALHSLAAELDVADAVDIRTDVAFPDLVAALGASTVGLHTMWNEHFGIAVVEYMAAGLVTLAHGTGGPLMDIVGPPSAGRGFLATSLDEFADQLVYIYAHLPEARAVAAAGRASVMRFSDDVFDAAFTDALALLEPVSAPSP</sequence>
<keyword evidence="16" id="KW-1185">Reference proteome</keyword>
<evidence type="ECO:0000259" key="14">
    <source>
        <dbReference type="Pfam" id="PF15924"/>
    </source>
</evidence>
<evidence type="ECO:0000313" key="16">
    <source>
        <dbReference type="Proteomes" id="UP000054408"/>
    </source>
</evidence>
<evidence type="ECO:0000256" key="3">
    <source>
        <dbReference type="ARBA" id="ARBA00012645"/>
    </source>
</evidence>
<dbReference type="SUPFAM" id="SSF53756">
    <property type="entry name" value="UDP-Glycosyltransferase/glycogen phosphorylase"/>
    <property type="match status" value="1"/>
</dbReference>
<feature type="transmembrane region" description="Helical" evidence="12">
    <location>
        <begin position="12"/>
        <end position="30"/>
    </location>
</feature>
<dbReference type="GeneID" id="25566066"/>
<dbReference type="GO" id="GO:0005789">
    <property type="term" value="C:endoplasmic reticulum membrane"/>
    <property type="evidence" value="ECO:0007669"/>
    <property type="project" value="UniProtKB-SubCell"/>
</dbReference>
<protein>
    <recommendedName>
        <fullName evidence="4 12">GDP-Man:Man(3)GlcNAc(2)-PP-Dol alpha-1,2-mannosyltransferase</fullName>
        <ecNumber evidence="3 12">2.4.1.131</ecNumber>
    </recommendedName>
</protein>
<dbReference type="Proteomes" id="UP000054408">
    <property type="component" value="Unassembled WGS sequence"/>
</dbReference>
<evidence type="ECO:0000256" key="9">
    <source>
        <dbReference type="ARBA" id="ARBA00022989"/>
    </source>
</evidence>
<proteinExistence type="inferred from homology"/>
<dbReference type="STRING" id="461836.A0A0L0DFI1"/>
<accession>A0A0L0DFI1</accession>
<keyword evidence="7 12" id="KW-0812">Transmembrane</keyword>
<keyword evidence="6 12" id="KW-0808">Transferase</keyword>
<dbReference type="GO" id="GO:0004377">
    <property type="term" value="F:GDP-Man:Man(3)GlcNAc(2)-PP-Dol alpha-1,2-mannosyltransferase activity"/>
    <property type="evidence" value="ECO:0007669"/>
    <property type="project" value="UniProtKB-UniRule"/>
</dbReference>
<gene>
    <name evidence="15" type="ORF">AMSG_07037</name>
</gene>
<comment type="catalytic activity">
    <reaction evidence="11 12">
        <text>an alpha-D-Man-(1-&gt;3)-[alpha-D-Man-(1-&gt;6)]-beta-D-Man-(1-&gt;4)-beta-D-GlcNAc-(1-&gt;4)-alpha-D-GlcNAc-diphospho-di-trans,poly-cis-dolichol + 2 GDP-alpha-D-mannose = an alpha-D-Man-(1-&gt;2)-alpha-D-Man-(1-&gt;2)-alpha-D-Man-(1-&gt;3)-[alpha-D-Man-(1-&gt;6)]-beta-D-Man-(1-&gt;4)-beta-D-GlcNAc-(1-&gt;4)-alpha-D-GlcNAc-diphospho-di-trans,poly-cis-dolichol + 2 GDP + 2 H(+)</text>
        <dbReference type="Rhea" id="RHEA:29523"/>
        <dbReference type="Rhea" id="RHEA-COMP:19515"/>
        <dbReference type="Rhea" id="RHEA-COMP:19516"/>
        <dbReference type="ChEBI" id="CHEBI:15378"/>
        <dbReference type="ChEBI" id="CHEBI:57527"/>
        <dbReference type="ChEBI" id="CHEBI:58189"/>
        <dbReference type="ChEBI" id="CHEBI:132511"/>
        <dbReference type="ChEBI" id="CHEBI:132515"/>
        <dbReference type="EC" id="2.4.1.131"/>
    </reaction>
    <physiologicalReaction direction="left-to-right" evidence="11 12">
        <dbReference type="Rhea" id="RHEA:29524"/>
    </physiologicalReaction>
</comment>
<evidence type="ECO:0000313" key="15">
    <source>
        <dbReference type="EMBL" id="KNC51054.1"/>
    </source>
</evidence>
<comment type="pathway">
    <text evidence="2 12">Protein modification; protein glycosylation.</text>
</comment>
<name>A0A0L0DFI1_THETB</name>
<evidence type="ECO:0000256" key="8">
    <source>
        <dbReference type="ARBA" id="ARBA00022824"/>
    </source>
</evidence>
<keyword evidence="9 12" id="KW-1133">Transmembrane helix</keyword>
<dbReference type="EC" id="2.4.1.131" evidence="3 12"/>
<reference evidence="15 16" key="1">
    <citation type="submission" date="2010-05" db="EMBL/GenBank/DDBJ databases">
        <title>The Genome Sequence of Thecamonas trahens ATCC 50062.</title>
        <authorList>
            <consortium name="The Broad Institute Genome Sequencing Platform"/>
            <person name="Russ C."/>
            <person name="Cuomo C."/>
            <person name="Shea T."/>
            <person name="Young S.K."/>
            <person name="Zeng Q."/>
            <person name="Koehrsen M."/>
            <person name="Haas B."/>
            <person name="Borodovsky M."/>
            <person name="Guigo R."/>
            <person name="Alvarado L."/>
            <person name="Berlin A."/>
            <person name="Bochicchio J."/>
            <person name="Borenstein D."/>
            <person name="Chapman S."/>
            <person name="Chen Z."/>
            <person name="Freedman E."/>
            <person name="Gellesch M."/>
            <person name="Goldberg J."/>
            <person name="Griggs A."/>
            <person name="Gujja S."/>
            <person name="Heilman E."/>
            <person name="Heiman D."/>
            <person name="Hepburn T."/>
            <person name="Howarth C."/>
            <person name="Jen D."/>
            <person name="Larson L."/>
            <person name="Mehta T."/>
            <person name="Park D."/>
            <person name="Pearson M."/>
            <person name="Roberts A."/>
            <person name="Saif S."/>
            <person name="Shenoy N."/>
            <person name="Sisk P."/>
            <person name="Stolte C."/>
            <person name="Sykes S."/>
            <person name="Thomson T."/>
            <person name="Walk T."/>
            <person name="White J."/>
            <person name="Yandava C."/>
            <person name="Burger G."/>
            <person name="Gray M.W."/>
            <person name="Holland P.W.H."/>
            <person name="King N."/>
            <person name="Lang F.B.F."/>
            <person name="Roger A.J."/>
            <person name="Ruiz-Trillo I."/>
            <person name="Lander E."/>
            <person name="Nusbaum C."/>
        </authorList>
    </citation>
    <scope>NUCLEOTIDE SEQUENCE [LARGE SCALE GENOMIC DNA]</scope>
    <source>
        <strain evidence="15 16">ATCC 50062</strain>
    </source>
</reference>
<feature type="domain" description="Glycosyl transferase family 1" evidence="13">
    <location>
        <begin position="273"/>
        <end position="424"/>
    </location>
</feature>
<organism evidence="15 16">
    <name type="scientific">Thecamonas trahens ATCC 50062</name>
    <dbReference type="NCBI Taxonomy" id="461836"/>
    <lineage>
        <taxon>Eukaryota</taxon>
        <taxon>Apusozoa</taxon>
        <taxon>Apusomonadida</taxon>
        <taxon>Apusomonadidae</taxon>
        <taxon>Thecamonas</taxon>
    </lineage>
</organism>
<dbReference type="CDD" id="cd03806">
    <property type="entry name" value="GT4_ALG11-like"/>
    <property type="match status" value="1"/>
</dbReference>
<dbReference type="PANTHER" id="PTHR45919">
    <property type="entry name" value="GDP-MAN:MAN(3)GLCNAC(2)-PP-DOL ALPHA-1,2-MANNOSYLTRANSFERASE"/>
    <property type="match status" value="1"/>
</dbReference>
<dbReference type="RefSeq" id="XP_013756516.1">
    <property type="nucleotide sequence ID" value="XM_013901062.1"/>
</dbReference>
<dbReference type="EMBL" id="GL349464">
    <property type="protein sequence ID" value="KNC51054.1"/>
    <property type="molecule type" value="Genomic_DNA"/>
</dbReference>
<comment type="similarity">
    <text evidence="12">Belongs to the glycosyltransferase group 1 family. Glycosyltransferase 4 subfamily.</text>
</comment>
<dbReference type="InterPro" id="IPR031814">
    <property type="entry name" value="ALG11_N"/>
</dbReference>
<comment type="subcellular location">
    <subcellularLocation>
        <location evidence="1">Endoplasmic reticulum membrane</location>
        <topology evidence="1">Single-pass membrane protein</topology>
    </subcellularLocation>
</comment>
<dbReference type="InterPro" id="IPR001296">
    <property type="entry name" value="Glyco_trans_1"/>
</dbReference>
<keyword evidence="10 12" id="KW-0472">Membrane</keyword>
<dbReference type="InterPro" id="IPR038013">
    <property type="entry name" value="ALG11"/>
</dbReference>
<evidence type="ECO:0000259" key="13">
    <source>
        <dbReference type="Pfam" id="PF00534"/>
    </source>
</evidence>
<dbReference type="OrthoDB" id="2276068at2759"/>
<evidence type="ECO:0000256" key="11">
    <source>
        <dbReference type="ARBA" id="ARBA00045065"/>
    </source>
</evidence>
<comment type="function">
    <text evidence="12">GDP-Man:Man(3)GlcNAc(2)-PP-Dol alpha-1,2-mannosyltransferase that operates in the biosynthetic pathway of dolichol-linked oligosaccharides, the glycan precursors employed in protein asparagine (N)-glycosylation. The assembly of dolichol-linked oligosaccharides begins on the cytosolic side of the endoplasmic reticulum membrane and finishes in its lumen. The sequential addition of sugars to dolichol pyrophosphate produces dolichol-linked oligosaccharides containing fourteen sugars, including two GlcNAcs, nine mannoses and three glucoses. Once assembled, the oligosaccharide is transferred from the lipid to nascent proteins by oligosaccharyltransferases. Catalyzes, on the cytoplasmic face of the endoplasmic reticulum, the addition of the fourth and fifth mannose residues to the dolichol-linked oligosaccharide chain, to produce Man(5)GlcNAc(2)-PP-dolichol core oligosaccharide.</text>
</comment>
<evidence type="ECO:0000256" key="6">
    <source>
        <dbReference type="ARBA" id="ARBA00022679"/>
    </source>
</evidence>
<dbReference type="eggNOG" id="KOG1387">
    <property type="taxonomic scope" value="Eukaryota"/>
</dbReference>
<evidence type="ECO:0000256" key="10">
    <source>
        <dbReference type="ARBA" id="ARBA00023136"/>
    </source>
</evidence>
<dbReference type="AlphaFoldDB" id="A0A0L0DFI1"/>
<evidence type="ECO:0000256" key="2">
    <source>
        <dbReference type="ARBA" id="ARBA00004922"/>
    </source>
</evidence>
<evidence type="ECO:0000256" key="5">
    <source>
        <dbReference type="ARBA" id="ARBA00022676"/>
    </source>
</evidence>
<evidence type="ECO:0000256" key="12">
    <source>
        <dbReference type="RuleBase" id="RU367051"/>
    </source>
</evidence>
<dbReference type="PANTHER" id="PTHR45919:SF1">
    <property type="entry name" value="GDP-MAN:MAN(3)GLCNAC(2)-PP-DOL ALPHA-1,2-MANNOSYLTRANSFERASE"/>
    <property type="match status" value="1"/>
</dbReference>
<feature type="domain" description="ALG11 mannosyltransferase N-terminal" evidence="14">
    <location>
        <begin position="38"/>
        <end position="244"/>
    </location>
</feature>
<dbReference type="GO" id="GO:0006487">
    <property type="term" value="P:protein N-linked glycosylation"/>
    <property type="evidence" value="ECO:0007669"/>
    <property type="project" value="TreeGrafter"/>
</dbReference>
<dbReference type="Pfam" id="PF00534">
    <property type="entry name" value="Glycos_transf_1"/>
    <property type="match status" value="1"/>
</dbReference>
<dbReference type="Gene3D" id="3.40.50.2000">
    <property type="entry name" value="Glycogen Phosphorylase B"/>
    <property type="match status" value="1"/>
</dbReference>
<evidence type="ECO:0000256" key="4">
    <source>
        <dbReference type="ARBA" id="ARBA00022018"/>
    </source>
</evidence>
<dbReference type="OMA" id="ARLYGWV"/>
<keyword evidence="5 12" id="KW-0328">Glycosyltransferase</keyword>
<keyword evidence="8 12" id="KW-0256">Endoplasmic reticulum</keyword>